<keyword evidence="9 47" id="KW-0732">Signal</keyword>
<proteinExistence type="inferred from homology"/>
<comment type="catalytic activity">
    <reaction evidence="30">
        <text>1-hexadecanoyl-2-(9Z-octadecenoyl)-sn-glycero-3-phospho-(1'-sn-glycerol) + H2O = 1-hexadecanoyl-sn-glycero-3-phospho-(1'-sn-glycerol) + (9Z)-octadecenoate + H(+)</text>
        <dbReference type="Rhea" id="RHEA:40919"/>
        <dbReference type="ChEBI" id="CHEBI:15377"/>
        <dbReference type="ChEBI" id="CHEBI:15378"/>
        <dbReference type="ChEBI" id="CHEBI:30823"/>
        <dbReference type="ChEBI" id="CHEBI:72841"/>
        <dbReference type="ChEBI" id="CHEBI:75158"/>
    </reaction>
    <physiologicalReaction direction="left-to-right" evidence="30">
        <dbReference type="Rhea" id="RHEA:40920"/>
    </physiologicalReaction>
</comment>
<evidence type="ECO:0000256" key="24">
    <source>
        <dbReference type="ARBA" id="ARBA00045916"/>
    </source>
</evidence>
<comment type="catalytic activity">
    <reaction evidence="35">
        <text>1-octadecanoyl-2-(9Z,12Z)-octadecadienoyl-sn-glycerol + H2O = 1-octadecanoyl-sn-glycerol + (9Z,12Z)-octadecadienoate + H(+)</text>
        <dbReference type="Rhea" id="RHEA:40927"/>
        <dbReference type="ChEBI" id="CHEBI:15377"/>
        <dbReference type="ChEBI" id="CHEBI:15378"/>
        <dbReference type="ChEBI" id="CHEBI:30245"/>
        <dbReference type="ChEBI" id="CHEBI:75550"/>
        <dbReference type="ChEBI" id="CHEBI:77097"/>
    </reaction>
    <physiologicalReaction direction="left-to-right" evidence="35">
        <dbReference type="Rhea" id="RHEA:40928"/>
    </physiologicalReaction>
</comment>
<comment type="catalytic activity">
    <reaction evidence="19">
        <text>a 1,2-diacyl-sn-glycero-3-phosphocholine + H2O = a 1-acyl-sn-glycero-3-phosphocholine + a fatty acid + H(+)</text>
        <dbReference type="Rhea" id="RHEA:15801"/>
        <dbReference type="ChEBI" id="CHEBI:15377"/>
        <dbReference type="ChEBI" id="CHEBI:15378"/>
        <dbReference type="ChEBI" id="CHEBI:28868"/>
        <dbReference type="ChEBI" id="CHEBI:57643"/>
        <dbReference type="ChEBI" id="CHEBI:58168"/>
        <dbReference type="EC" id="3.1.1.4"/>
    </reaction>
    <physiologicalReaction direction="left-to-right" evidence="19">
        <dbReference type="Rhea" id="RHEA:15802"/>
    </physiologicalReaction>
</comment>
<dbReference type="GO" id="GO:0006644">
    <property type="term" value="P:phospholipid metabolic process"/>
    <property type="evidence" value="ECO:0007669"/>
    <property type="project" value="TreeGrafter"/>
</dbReference>
<comment type="catalytic activity">
    <reaction evidence="43">
        <text>1-hexadecanoyl-2-(9Z)-octadecenoyl-3-octadecanoyl-sn-glycerol + H2O = 1-hexadecanoyl-3-octadecanoyl-sn-glycerol + (9Z)-octadecenoate + H(+)</text>
        <dbReference type="Rhea" id="RHEA:41103"/>
        <dbReference type="ChEBI" id="CHEBI:15377"/>
        <dbReference type="ChEBI" id="CHEBI:15378"/>
        <dbReference type="ChEBI" id="CHEBI:30823"/>
        <dbReference type="ChEBI" id="CHEBI:77623"/>
        <dbReference type="ChEBI" id="CHEBI:77624"/>
    </reaction>
    <physiologicalReaction direction="left-to-right" evidence="43">
        <dbReference type="Rhea" id="RHEA:41104"/>
    </physiologicalReaction>
</comment>
<evidence type="ECO:0000256" key="12">
    <source>
        <dbReference type="ARBA" id="ARBA00022989"/>
    </source>
</evidence>
<evidence type="ECO:0000256" key="29">
    <source>
        <dbReference type="ARBA" id="ARBA00048011"/>
    </source>
</evidence>
<evidence type="ECO:0000256" key="21">
    <source>
        <dbReference type="ARBA" id="ARBA00031182"/>
    </source>
</evidence>
<comment type="catalytic activity">
    <reaction evidence="18">
        <text>1-hexadecanoyl-2-(9Z,12Z-octadecadienoyl)-sn-glycero-3-phosphocholine + H2O = (9Z,12Z)-octadecadienoate + 1-hexadecanoyl-sn-glycero-3-phosphocholine + H(+)</text>
        <dbReference type="Rhea" id="RHEA:40811"/>
        <dbReference type="ChEBI" id="CHEBI:15377"/>
        <dbReference type="ChEBI" id="CHEBI:15378"/>
        <dbReference type="ChEBI" id="CHEBI:30245"/>
        <dbReference type="ChEBI" id="CHEBI:72998"/>
        <dbReference type="ChEBI" id="CHEBI:73002"/>
    </reaction>
    <physiologicalReaction direction="left-to-right" evidence="18">
        <dbReference type="Rhea" id="RHEA:40812"/>
    </physiologicalReaction>
</comment>
<dbReference type="GO" id="GO:0004622">
    <property type="term" value="F:phosphatidylcholine lysophospholipase activity"/>
    <property type="evidence" value="ECO:0007669"/>
    <property type="project" value="UniProtKB-EC"/>
</dbReference>
<comment type="catalytic activity">
    <reaction evidence="31">
        <text>a 1-O-alkyl-2-acyl-sn-glycero-3-phosphocholine + H2O = a 1-O-alkyl-sn-glycero-3-phosphocholine + a fatty acid + H(+)</text>
        <dbReference type="Rhea" id="RHEA:36231"/>
        <dbReference type="ChEBI" id="CHEBI:15377"/>
        <dbReference type="ChEBI" id="CHEBI:15378"/>
        <dbReference type="ChEBI" id="CHEBI:28868"/>
        <dbReference type="ChEBI" id="CHEBI:30909"/>
        <dbReference type="ChEBI" id="CHEBI:36702"/>
        <dbReference type="EC" id="3.1.1.4"/>
    </reaction>
    <physiologicalReaction direction="left-to-right" evidence="31">
        <dbReference type="Rhea" id="RHEA:36232"/>
    </physiologicalReaction>
</comment>
<evidence type="ECO:0000256" key="17">
    <source>
        <dbReference type="ARBA" id="ARBA00023369"/>
    </source>
</evidence>
<evidence type="ECO:0000256" key="15">
    <source>
        <dbReference type="ARBA" id="ARBA00023180"/>
    </source>
</evidence>
<keyword evidence="14" id="KW-0472">Membrane</keyword>
<evidence type="ECO:0000256" key="45">
    <source>
        <dbReference type="ARBA" id="ARBA00049372"/>
    </source>
</evidence>
<protein>
    <recommendedName>
        <fullName evidence="6">Phospholipase B1, membrane-associated</fullName>
        <ecNumber evidence="5">3.1.1.3</ecNumber>
        <ecNumber evidence="4">3.1.1.4</ecNumber>
        <ecNumber evidence="3">3.1.1.5</ecNumber>
    </recommendedName>
    <alternativeName>
        <fullName evidence="20">Lysophospholipase</fullName>
    </alternativeName>
    <alternativeName>
        <fullName evidence="21">Phospholipase A2</fullName>
    </alternativeName>
    <alternativeName>
        <fullName evidence="23">Phospholipase B/lipase</fullName>
    </alternativeName>
    <alternativeName>
        <fullName evidence="22">Triacylglycerol lipase</fullName>
    </alternativeName>
</protein>
<sequence length="1376" mass="152848">MGSLFRYVICGLFLLSLQVVNGIPLNEANRSRGVDRTAKFLLPCGINNGPTKQESNSVHTLTPQEIRVISTLRSLRITSEAISKKPNWLQSLEGALSKASQFTESYVGLKLGSAVAKISPPPKPLLEDEAEALIESLKQNMVASFENNWKMVMVFVTAPDPCGFLNQREHTQESIATLTRVLDYLHQQLPKTIVSVVDLTELTGHYMSHPSHSEIRQECNSFEKVSDYAKAMFRFTFQDALERVVSSGRYDTRDDFTVVLHPVLKMAQTVKAEINFDKYGDIYEVECSVQDNYVINTYKNSPYTWLSSQLNPGEERNAQPWAIGSSFSCTDLSPSDSVPTSVHMLRPADFKVVAALGDSITAGNGAGSIAIDLLDVVTEYRGISWSIGGDEELENVTTVANVLRKFNPDIQGYSTGKGFYFLPNANLNRAVPGAKADDMLEQAGTFVNRMKSNSKINITEDWKLLTIFIGGNDLCGICKNPTGHSPENFVGHLENTLDYLHNEVPRLFVNLVTVLDILPLKQLYGNPETNCPEQMMSALCSCVVDNPEGSLELEILRTFNREYQEKTHKLVESGKYDTTEDFTVVIQPLLERLEIPIKENGVPDRSYMAPDCFHFGQKAHAQGARGLWKNMFEPVGQKTNGQKLDVEIPIFCPSPSDPYLKTLKNSNYTYPTTTPDLVHGSKLTCTDKAPSPSIPTSVHALRPADVTVVAAIGDSLTAGNGIGSSPKDVFDVFKMYRGLSWSIGGDSDLNNVTTLPNILLEFNPRLTGFATGLGSTSDHNSFLNQAVPGARAYDLPTQANALIKLMNEDKRVNLKNDWKVITLLIGANDLCASCEDSNVYSPVNFLSNIQEALDILHKEVPRAFVNLVEVMDIFPLREATMNPNVDCPTMVTKMLCPCLLNIPENSDEMATIKSINQAYQYSTQQLVDSGRYDTRDDFTVVLQPFFSNPKIPHLQNGLPDISYLAPDCFHLSQKSHGQLAKMLWKNMLEPVGQKTDTVDFTEVVPLSCPTTQQPFLRTYKNSNYVYPSPRPTEPPIQNWGSDMKCQVTGSSSQIPTSVHKLRPGDIKVIGALGDSLTAAFGAKATGLVNLATEWRGVSWSIGGDGTLETYTTLPNIFKKFNPNIKGFSTGTGRTNQMFNVAVSGAKAENMTSQARRLVDSMKESSEIHFSEDWKVITIFIGGNDLCQYCHNRNRYSLQNHVKHIKDTLEIFYREIPRVFVNLVEIMEVQGLRTVKAETIGCGILKPNACPCFINPKEGSPELNEIKKFNKDLQEQVAALAEKFQDREDFAVVAQPFLKNTAVPVDSTGEPDASYFSADCFHFQERGHAEMAIALWNNMLEPVGQKQNFNNFTHDRSKLKCPKDVSSWTLDFKTNAL</sequence>
<evidence type="ECO:0000256" key="10">
    <source>
        <dbReference type="ARBA" id="ARBA00022737"/>
    </source>
</evidence>
<evidence type="ECO:0000256" key="23">
    <source>
        <dbReference type="ARBA" id="ARBA00033022"/>
    </source>
</evidence>
<keyword evidence="16" id="KW-1208">Phospholipid metabolism</keyword>
<organism evidence="48 49">
    <name type="scientific">Pelobates cultripes</name>
    <name type="common">Western spadefoot toad</name>
    <dbReference type="NCBI Taxonomy" id="61616"/>
    <lineage>
        <taxon>Eukaryota</taxon>
        <taxon>Metazoa</taxon>
        <taxon>Chordata</taxon>
        <taxon>Craniata</taxon>
        <taxon>Vertebrata</taxon>
        <taxon>Euteleostomi</taxon>
        <taxon>Amphibia</taxon>
        <taxon>Batrachia</taxon>
        <taxon>Anura</taxon>
        <taxon>Pelobatoidea</taxon>
        <taxon>Pelobatidae</taxon>
        <taxon>Pelobates</taxon>
    </lineage>
</organism>
<evidence type="ECO:0000256" key="11">
    <source>
        <dbReference type="ARBA" id="ARBA00022801"/>
    </source>
</evidence>
<keyword evidence="8" id="KW-0812">Transmembrane</keyword>
<comment type="catalytic activity">
    <reaction evidence="28">
        <text>1-hexadecanoyl-2-(9Z)-octadecenoyl-3-octadecanoyl-sn-glycerol + H2O = 1-hexadecanoyl-2-(9Z-octadecenoyl)-sn-glycerol + octadecanoate + H(+)</text>
        <dbReference type="Rhea" id="RHEA:41111"/>
        <dbReference type="ChEBI" id="CHEBI:15377"/>
        <dbReference type="ChEBI" id="CHEBI:15378"/>
        <dbReference type="ChEBI" id="CHEBI:25629"/>
        <dbReference type="ChEBI" id="CHEBI:75466"/>
        <dbReference type="ChEBI" id="CHEBI:77623"/>
    </reaction>
    <physiologicalReaction direction="left-to-right" evidence="28">
        <dbReference type="Rhea" id="RHEA:41112"/>
    </physiologicalReaction>
</comment>
<dbReference type="PANTHER" id="PTHR21325:SF52">
    <property type="entry name" value="PHOSPHOLIPASE B1, MEMBRANE-ASSOCIATED"/>
    <property type="match status" value="1"/>
</dbReference>
<evidence type="ECO:0000256" key="34">
    <source>
        <dbReference type="ARBA" id="ARBA00048362"/>
    </source>
</evidence>
<feature type="signal peptide" evidence="47">
    <location>
        <begin position="1"/>
        <end position="22"/>
    </location>
</feature>
<comment type="catalytic activity">
    <reaction evidence="46">
        <text>2-(9Z-octadecenoyl)-glycerol + H2O = glycerol + (9Z)-octadecenoate + H(+)</text>
        <dbReference type="Rhea" id="RHEA:38491"/>
        <dbReference type="ChEBI" id="CHEBI:15377"/>
        <dbReference type="ChEBI" id="CHEBI:15378"/>
        <dbReference type="ChEBI" id="CHEBI:17754"/>
        <dbReference type="ChEBI" id="CHEBI:30823"/>
        <dbReference type="ChEBI" id="CHEBI:73990"/>
    </reaction>
    <physiologicalReaction direction="left-to-right" evidence="46">
        <dbReference type="Rhea" id="RHEA:38492"/>
    </physiologicalReaction>
</comment>
<dbReference type="EC" id="3.1.1.5" evidence="3"/>
<comment type="catalytic activity">
    <reaction evidence="27">
        <text>1-(9Z-octadecenoyl)-glycerol + H2O = glycerol + (9Z)-octadecenoate + H(+)</text>
        <dbReference type="Rhea" id="RHEA:38487"/>
        <dbReference type="ChEBI" id="CHEBI:15377"/>
        <dbReference type="ChEBI" id="CHEBI:15378"/>
        <dbReference type="ChEBI" id="CHEBI:17754"/>
        <dbReference type="ChEBI" id="CHEBI:30823"/>
        <dbReference type="ChEBI" id="CHEBI:75342"/>
    </reaction>
    <physiologicalReaction direction="left-to-right" evidence="27">
        <dbReference type="Rhea" id="RHEA:38488"/>
    </physiologicalReaction>
</comment>
<comment type="catalytic activity">
    <reaction evidence="32">
        <text>1,2-di-(9Z-octadecenoyl)-sn-glycero-3-phosphocholine + H2O = 1-(9Z-octadecenoyl)-sn-glycero-3-phosphocholine + (9Z)-octadecenoate + H(+)</text>
        <dbReference type="Rhea" id="RHEA:40923"/>
        <dbReference type="ChEBI" id="CHEBI:15377"/>
        <dbReference type="ChEBI" id="CHEBI:15378"/>
        <dbReference type="ChEBI" id="CHEBI:28610"/>
        <dbReference type="ChEBI" id="CHEBI:30823"/>
        <dbReference type="ChEBI" id="CHEBI:74669"/>
    </reaction>
    <physiologicalReaction direction="left-to-right" evidence="32">
        <dbReference type="Rhea" id="RHEA:40924"/>
    </physiologicalReaction>
</comment>
<evidence type="ECO:0000256" key="33">
    <source>
        <dbReference type="ARBA" id="ARBA00048227"/>
    </source>
</evidence>
<comment type="catalytic activity">
    <reaction evidence="26">
        <text>1,3-dihexadecanoyl-2-(9Z-octadecenoyl)glycerol + H2O = 1-hexadecanoyl-2-(9Z-octadecenoyl)-glycerol + hexadecanoate + H(+)</text>
        <dbReference type="Rhea" id="RHEA:40979"/>
        <dbReference type="ChEBI" id="CHEBI:7896"/>
        <dbReference type="ChEBI" id="CHEBI:15377"/>
        <dbReference type="ChEBI" id="CHEBI:15378"/>
        <dbReference type="ChEBI" id="CHEBI:75585"/>
        <dbReference type="ChEBI" id="CHEBI:75688"/>
    </reaction>
    <physiologicalReaction direction="left-to-right" evidence="26">
        <dbReference type="Rhea" id="RHEA:40980"/>
    </physiologicalReaction>
</comment>
<evidence type="ECO:0000256" key="26">
    <source>
        <dbReference type="ARBA" id="ARBA00047363"/>
    </source>
</evidence>
<comment type="similarity">
    <text evidence="2">Belongs to the 'GDSL' lipolytic enzyme family. Phospholipase B1 subfamily.</text>
</comment>
<evidence type="ECO:0000256" key="35">
    <source>
        <dbReference type="ARBA" id="ARBA00048374"/>
    </source>
</evidence>
<evidence type="ECO:0000256" key="31">
    <source>
        <dbReference type="ARBA" id="ARBA00048049"/>
    </source>
</evidence>
<dbReference type="PANTHER" id="PTHR21325">
    <property type="entry name" value="PHOSPHOLIPASE B, PLB1"/>
    <property type="match status" value="1"/>
</dbReference>
<comment type="catalytic activity">
    <reaction evidence="44">
        <text>1,2-dihexadecanoyl-sn-glycero-3-phosphocholine + 2 H2O = sn-glycerol 3-phosphocholine + 2 hexadecanoate + 2 H(+)</text>
        <dbReference type="Rhea" id="RHEA:40975"/>
        <dbReference type="ChEBI" id="CHEBI:7896"/>
        <dbReference type="ChEBI" id="CHEBI:15377"/>
        <dbReference type="ChEBI" id="CHEBI:15378"/>
        <dbReference type="ChEBI" id="CHEBI:16870"/>
        <dbReference type="ChEBI" id="CHEBI:72999"/>
    </reaction>
    <physiologicalReaction direction="left-to-right" evidence="44">
        <dbReference type="Rhea" id="RHEA:40976"/>
    </physiologicalReaction>
</comment>
<dbReference type="InterPro" id="IPR001087">
    <property type="entry name" value="GDSL"/>
</dbReference>
<dbReference type="InterPro" id="IPR036514">
    <property type="entry name" value="SGNH_hydro_sf"/>
</dbReference>
<dbReference type="EMBL" id="OW240913">
    <property type="protein sequence ID" value="CAH2256106.1"/>
    <property type="molecule type" value="Genomic_DNA"/>
</dbReference>
<keyword evidence="15" id="KW-0325">Glycoprotein</keyword>
<comment type="catalytic activity">
    <reaction evidence="41">
        <text>1,3-dihexadecanoyl-2-(9Z-octadecenoyl)glycerol + H2O = 1,3-dihexadecanoylglycerol + (9Z)-octadecenoate + H(+)</text>
        <dbReference type="Rhea" id="RHEA:40983"/>
        <dbReference type="ChEBI" id="CHEBI:15377"/>
        <dbReference type="ChEBI" id="CHEBI:15378"/>
        <dbReference type="ChEBI" id="CHEBI:30823"/>
        <dbReference type="ChEBI" id="CHEBI:75688"/>
        <dbReference type="ChEBI" id="CHEBI:77619"/>
    </reaction>
    <physiologicalReaction direction="left-to-right" evidence="41">
        <dbReference type="Rhea" id="RHEA:40984"/>
    </physiologicalReaction>
</comment>
<evidence type="ECO:0000256" key="40">
    <source>
        <dbReference type="ARBA" id="ARBA00048699"/>
    </source>
</evidence>
<reference evidence="48" key="1">
    <citation type="submission" date="2022-03" db="EMBL/GenBank/DDBJ databases">
        <authorList>
            <person name="Alioto T."/>
            <person name="Alioto T."/>
            <person name="Gomez Garrido J."/>
        </authorList>
    </citation>
    <scope>NUCLEOTIDE SEQUENCE</scope>
</reference>
<evidence type="ECO:0000256" key="8">
    <source>
        <dbReference type="ARBA" id="ARBA00022692"/>
    </source>
</evidence>
<comment type="catalytic activity">
    <reaction evidence="39">
        <text>1-hexadecanoyl-sn-glycero-3-phosphocholine + H2O = sn-glycerol 3-phosphocholine + hexadecanoate + H(+)</text>
        <dbReference type="Rhea" id="RHEA:40435"/>
        <dbReference type="ChEBI" id="CHEBI:7896"/>
        <dbReference type="ChEBI" id="CHEBI:15377"/>
        <dbReference type="ChEBI" id="CHEBI:15378"/>
        <dbReference type="ChEBI" id="CHEBI:16870"/>
        <dbReference type="ChEBI" id="CHEBI:72998"/>
    </reaction>
    <physiologicalReaction direction="left-to-right" evidence="39">
        <dbReference type="Rhea" id="RHEA:40436"/>
    </physiologicalReaction>
</comment>
<evidence type="ECO:0000256" key="38">
    <source>
        <dbReference type="ARBA" id="ARBA00048613"/>
    </source>
</evidence>
<evidence type="ECO:0000256" key="18">
    <source>
        <dbReference type="ARBA" id="ARBA00023408"/>
    </source>
</evidence>
<dbReference type="SUPFAM" id="SSF52266">
    <property type="entry name" value="SGNH hydrolase"/>
    <property type="match status" value="3"/>
</dbReference>
<evidence type="ECO:0000256" key="27">
    <source>
        <dbReference type="ARBA" id="ARBA00047438"/>
    </source>
</evidence>
<evidence type="ECO:0000256" key="30">
    <source>
        <dbReference type="ARBA" id="ARBA00048015"/>
    </source>
</evidence>
<comment type="catalytic activity">
    <reaction evidence="17">
        <text>a triacylglycerol + H2O = a diacylglycerol + a fatty acid + H(+)</text>
        <dbReference type="Rhea" id="RHEA:12044"/>
        <dbReference type="ChEBI" id="CHEBI:15377"/>
        <dbReference type="ChEBI" id="CHEBI:15378"/>
        <dbReference type="ChEBI" id="CHEBI:17855"/>
        <dbReference type="ChEBI" id="CHEBI:18035"/>
        <dbReference type="ChEBI" id="CHEBI:28868"/>
        <dbReference type="EC" id="3.1.1.3"/>
    </reaction>
    <physiologicalReaction direction="left-to-right" evidence="17">
        <dbReference type="Rhea" id="RHEA:12045"/>
    </physiologicalReaction>
</comment>
<comment type="catalytic activity">
    <reaction evidence="25">
        <text>1-hexadecanoyl-2-(9Z)-octadecenoyl-3-octadecanoyl-sn-glycerol + H2O = 2-(9Z-octadecenoyl)-3-octadecanoyl-sn-glycerol + hexadecanoate + H(+)</text>
        <dbReference type="Rhea" id="RHEA:41107"/>
        <dbReference type="ChEBI" id="CHEBI:7896"/>
        <dbReference type="ChEBI" id="CHEBI:15377"/>
        <dbReference type="ChEBI" id="CHEBI:15378"/>
        <dbReference type="ChEBI" id="CHEBI:75558"/>
        <dbReference type="ChEBI" id="CHEBI:77623"/>
    </reaction>
    <physiologicalReaction direction="left-to-right" evidence="25">
        <dbReference type="Rhea" id="RHEA:41108"/>
    </physiologicalReaction>
</comment>
<keyword evidence="12" id="KW-1133">Transmembrane helix</keyword>
<comment type="catalytic activity">
    <reaction evidence="34">
        <text>1-hexadecanoyl-2-(9Z,12Z-octadecadienoyl)-sn-glycero-3-phosphocholine + H2O = 2-(9Z,12Z-octadecadienoyl)-sn-glycero-3-phosphocholine + hexadecanoate + H(+)</text>
        <dbReference type="Rhea" id="RHEA:40971"/>
        <dbReference type="ChEBI" id="CHEBI:7896"/>
        <dbReference type="ChEBI" id="CHEBI:15377"/>
        <dbReference type="ChEBI" id="CHEBI:15378"/>
        <dbReference type="ChEBI" id="CHEBI:73002"/>
        <dbReference type="ChEBI" id="CHEBI:76084"/>
    </reaction>
    <physiologicalReaction direction="left-to-right" evidence="34">
        <dbReference type="Rhea" id="RHEA:40972"/>
    </physiologicalReaction>
</comment>
<evidence type="ECO:0000256" key="47">
    <source>
        <dbReference type="SAM" id="SignalP"/>
    </source>
</evidence>
<dbReference type="GO" id="GO:0031526">
    <property type="term" value="C:brush border membrane"/>
    <property type="evidence" value="ECO:0007669"/>
    <property type="project" value="TreeGrafter"/>
</dbReference>
<evidence type="ECO:0000256" key="1">
    <source>
        <dbReference type="ARBA" id="ARBA00004247"/>
    </source>
</evidence>
<comment type="catalytic activity">
    <reaction evidence="45">
        <text>1,3-di-(9Z-octadecenoyl)-glycerol + H2O = 1-(9Z-octadecenoyl)-glycerol + (9Z)-octadecenoate + H(+)</text>
        <dbReference type="Rhea" id="RHEA:39939"/>
        <dbReference type="ChEBI" id="CHEBI:15377"/>
        <dbReference type="ChEBI" id="CHEBI:15378"/>
        <dbReference type="ChEBI" id="CHEBI:30823"/>
        <dbReference type="ChEBI" id="CHEBI:75342"/>
        <dbReference type="ChEBI" id="CHEBI:75735"/>
    </reaction>
    <physiologicalReaction direction="left-to-right" evidence="45">
        <dbReference type="Rhea" id="RHEA:39940"/>
    </physiologicalReaction>
</comment>
<dbReference type="GO" id="GO:0004806">
    <property type="term" value="F:triacylglycerol lipase activity"/>
    <property type="evidence" value="ECO:0007669"/>
    <property type="project" value="UniProtKB-EC"/>
</dbReference>
<accession>A0AAD1RID8</accession>
<evidence type="ECO:0000256" key="14">
    <source>
        <dbReference type="ARBA" id="ARBA00023136"/>
    </source>
</evidence>
<evidence type="ECO:0000256" key="28">
    <source>
        <dbReference type="ARBA" id="ARBA00047459"/>
    </source>
</evidence>
<evidence type="ECO:0000256" key="39">
    <source>
        <dbReference type="ARBA" id="ARBA00048656"/>
    </source>
</evidence>
<evidence type="ECO:0000256" key="43">
    <source>
        <dbReference type="ARBA" id="ARBA00048939"/>
    </source>
</evidence>
<evidence type="ECO:0000256" key="44">
    <source>
        <dbReference type="ARBA" id="ARBA00049363"/>
    </source>
</evidence>
<comment type="catalytic activity">
    <reaction evidence="36">
        <text>1,2,3-tri-(9Z-octadecenoyl)-glycerol + H2O = di-(9Z)-octadecenoylglycerol + (9Z)-octadecenoate + H(+)</text>
        <dbReference type="Rhea" id="RHEA:38575"/>
        <dbReference type="ChEBI" id="CHEBI:15377"/>
        <dbReference type="ChEBI" id="CHEBI:15378"/>
        <dbReference type="ChEBI" id="CHEBI:30823"/>
        <dbReference type="ChEBI" id="CHEBI:53753"/>
        <dbReference type="ChEBI" id="CHEBI:75945"/>
    </reaction>
    <physiologicalReaction direction="left-to-right" evidence="36">
        <dbReference type="Rhea" id="RHEA:38576"/>
    </physiologicalReaction>
</comment>
<keyword evidence="7" id="KW-1003">Cell membrane</keyword>
<keyword evidence="49" id="KW-1185">Reference proteome</keyword>
<evidence type="ECO:0000256" key="32">
    <source>
        <dbReference type="ARBA" id="ARBA00048058"/>
    </source>
</evidence>
<evidence type="ECO:0000256" key="2">
    <source>
        <dbReference type="ARBA" id="ARBA00009979"/>
    </source>
</evidence>
<dbReference type="GO" id="GO:0004623">
    <property type="term" value="F:phospholipase A2 activity"/>
    <property type="evidence" value="ECO:0007669"/>
    <property type="project" value="UniProtKB-EC"/>
</dbReference>
<evidence type="ECO:0000256" key="3">
    <source>
        <dbReference type="ARBA" id="ARBA00013274"/>
    </source>
</evidence>
<dbReference type="EC" id="3.1.1.3" evidence="5"/>
<evidence type="ECO:0000256" key="9">
    <source>
        <dbReference type="ARBA" id="ARBA00022729"/>
    </source>
</evidence>
<evidence type="ECO:0000256" key="37">
    <source>
        <dbReference type="ARBA" id="ARBA00048454"/>
    </source>
</evidence>
<keyword evidence="11" id="KW-0378">Hydrolase</keyword>
<keyword evidence="13" id="KW-0443">Lipid metabolism</keyword>
<dbReference type="EC" id="3.1.1.4" evidence="4"/>
<gene>
    <name evidence="48" type="ORF">PECUL_23A008351</name>
</gene>
<name>A0AAD1RID8_PELCU</name>
<comment type="function">
    <text evidence="24">Calcium-independent membrane-associated phospholipase that catalyzes complete diacylation of phospholipids by hydrolyzing both sn-1 and sn-2 fatty acyl chains attached to the glycerol backbone (phospholipase B activity). Has dual phospholipase and lysophospholipase activities toward diacylphospholipids. Preferentially cleaves sn-2 ester bonds over sn-1 bonds. Acts as a lipase toward glycerolipid substrates. Hydrolyzes fatty acyl chains of diacylglycerols with preference for the sn-2 position and of triacylglycerols with not positional selectivity. May also hydrolyze long chain retinyl esters such as retinyl palmitate. May contribute to digestion of dietary phospholipids, glycerolipids and retinoids, facilitating lipid absorption at the brush border.</text>
</comment>
<comment type="catalytic activity">
    <reaction evidence="42">
        <text>1-O-hexadecyl-2-(9Z)-octadecenoyl-sn-glycero-3-phosphocholine + H2O = 1-O-hexadecyl-sn-glycero-3-phosphocholine + (9Z)-octadecenoate + H(+)</text>
        <dbReference type="Rhea" id="RHEA:40915"/>
        <dbReference type="ChEBI" id="CHEBI:15377"/>
        <dbReference type="ChEBI" id="CHEBI:15378"/>
        <dbReference type="ChEBI" id="CHEBI:30823"/>
        <dbReference type="ChEBI" id="CHEBI:34112"/>
        <dbReference type="ChEBI" id="CHEBI:64496"/>
    </reaction>
    <physiologicalReaction direction="left-to-right" evidence="42">
        <dbReference type="Rhea" id="RHEA:40916"/>
    </physiologicalReaction>
</comment>
<evidence type="ECO:0000313" key="48">
    <source>
        <dbReference type="EMBL" id="CAH2256106.1"/>
    </source>
</evidence>
<evidence type="ECO:0000256" key="5">
    <source>
        <dbReference type="ARBA" id="ARBA00013279"/>
    </source>
</evidence>
<dbReference type="Gene3D" id="3.40.50.1110">
    <property type="entry name" value="SGNH hydrolase"/>
    <property type="match status" value="3"/>
</dbReference>
<evidence type="ECO:0000256" key="41">
    <source>
        <dbReference type="ARBA" id="ARBA00048869"/>
    </source>
</evidence>
<evidence type="ECO:0000256" key="20">
    <source>
        <dbReference type="ARBA" id="ARBA00029723"/>
    </source>
</evidence>
<comment type="catalytic activity">
    <reaction evidence="37">
        <text>a 1-acyl-sn-glycero-3-phosphocholine + H2O = sn-glycerol 3-phosphocholine + a fatty acid + H(+)</text>
        <dbReference type="Rhea" id="RHEA:15177"/>
        <dbReference type="ChEBI" id="CHEBI:15377"/>
        <dbReference type="ChEBI" id="CHEBI:15378"/>
        <dbReference type="ChEBI" id="CHEBI:16870"/>
        <dbReference type="ChEBI" id="CHEBI:28868"/>
        <dbReference type="ChEBI" id="CHEBI:58168"/>
        <dbReference type="EC" id="3.1.1.5"/>
    </reaction>
    <physiologicalReaction direction="left-to-right" evidence="37">
        <dbReference type="Rhea" id="RHEA:15178"/>
    </physiologicalReaction>
</comment>
<comment type="catalytic activity">
    <reaction evidence="38">
        <text>1-hexadecanoyl-2-(9Z-octadecenoyl)-sn-glycero-3-phosphoethanolamine + H2O = 1-hexadecanoyl-sn-glycero-3-phosphoethanolamine + (9Z)-octadecenoate + H(+)</text>
        <dbReference type="Rhea" id="RHEA:40911"/>
        <dbReference type="ChEBI" id="CHEBI:15377"/>
        <dbReference type="ChEBI" id="CHEBI:15378"/>
        <dbReference type="ChEBI" id="CHEBI:30823"/>
        <dbReference type="ChEBI" id="CHEBI:73004"/>
        <dbReference type="ChEBI" id="CHEBI:73007"/>
    </reaction>
    <physiologicalReaction direction="left-to-right" evidence="38">
        <dbReference type="Rhea" id="RHEA:40912"/>
    </physiologicalReaction>
</comment>
<dbReference type="Proteomes" id="UP001295444">
    <property type="component" value="Chromosome 02"/>
</dbReference>
<comment type="subcellular location">
    <subcellularLocation>
        <location evidence="1">Apical cell membrane</location>
        <topology evidence="1">Single-pass type I membrane protein</topology>
    </subcellularLocation>
</comment>
<evidence type="ECO:0000256" key="7">
    <source>
        <dbReference type="ARBA" id="ARBA00022475"/>
    </source>
</evidence>
<evidence type="ECO:0000256" key="4">
    <source>
        <dbReference type="ARBA" id="ARBA00013278"/>
    </source>
</evidence>
<evidence type="ECO:0000313" key="49">
    <source>
        <dbReference type="Proteomes" id="UP001295444"/>
    </source>
</evidence>
<evidence type="ECO:0000256" key="25">
    <source>
        <dbReference type="ARBA" id="ARBA00047324"/>
    </source>
</evidence>
<dbReference type="InterPro" id="IPR008265">
    <property type="entry name" value="Lipase_GDSL_AS"/>
</dbReference>
<comment type="catalytic activity">
    <reaction evidence="40">
        <text>1-hexadecanoyl-2-(9Z-octadecenoyl)-sn-glycero-3-phosphocholine + H2O = 1-hexadecanoyl-sn-glycero-3-phosphocholine + (9Z)-octadecenoate + H(+)</text>
        <dbReference type="Rhea" id="RHEA:38779"/>
        <dbReference type="ChEBI" id="CHEBI:15377"/>
        <dbReference type="ChEBI" id="CHEBI:15378"/>
        <dbReference type="ChEBI" id="CHEBI:30823"/>
        <dbReference type="ChEBI" id="CHEBI:72998"/>
        <dbReference type="ChEBI" id="CHEBI:73001"/>
    </reaction>
    <physiologicalReaction direction="left-to-right" evidence="40">
        <dbReference type="Rhea" id="RHEA:38780"/>
    </physiologicalReaction>
</comment>
<keyword evidence="10" id="KW-0677">Repeat</keyword>
<evidence type="ECO:0000256" key="42">
    <source>
        <dbReference type="ARBA" id="ARBA00048872"/>
    </source>
</evidence>
<evidence type="ECO:0000256" key="22">
    <source>
        <dbReference type="ARBA" id="ARBA00031485"/>
    </source>
</evidence>
<evidence type="ECO:0000256" key="13">
    <source>
        <dbReference type="ARBA" id="ARBA00023098"/>
    </source>
</evidence>
<evidence type="ECO:0000256" key="16">
    <source>
        <dbReference type="ARBA" id="ARBA00023264"/>
    </source>
</evidence>
<evidence type="ECO:0000256" key="19">
    <source>
        <dbReference type="ARBA" id="ARBA00023422"/>
    </source>
</evidence>
<dbReference type="CDD" id="cd01824">
    <property type="entry name" value="Phospholipase_B_like"/>
    <property type="match status" value="3"/>
</dbReference>
<evidence type="ECO:0000256" key="6">
    <source>
        <dbReference type="ARBA" id="ARBA00015133"/>
    </source>
</evidence>
<evidence type="ECO:0000256" key="36">
    <source>
        <dbReference type="ARBA" id="ARBA00048386"/>
    </source>
</evidence>
<feature type="chain" id="PRO_5042077207" description="Phospholipase B1, membrane-associated" evidence="47">
    <location>
        <begin position="23"/>
        <end position="1376"/>
    </location>
</feature>
<dbReference type="InterPro" id="IPR035547">
    <property type="entry name" value="Phospholipase_B"/>
</dbReference>
<dbReference type="Pfam" id="PF00657">
    <property type="entry name" value="Lipase_GDSL"/>
    <property type="match status" value="3"/>
</dbReference>
<evidence type="ECO:0000256" key="46">
    <source>
        <dbReference type="ARBA" id="ARBA00049461"/>
    </source>
</evidence>
<dbReference type="PROSITE" id="PS01098">
    <property type="entry name" value="LIPASE_GDSL_SER"/>
    <property type="match status" value="1"/>
</dbReference>
<comment type="catalytic activity">
    <reaction evidence="29">
        <text>2,3-di-(9Z)-octadecenoyl-sn-glycerol + H2O = 3-(9Z-octadecenoyl)-sn-glycerol + (9Z)-octadecenoate + H(+)</text>
        <dbReference type="Rhea" id="RHEA:42604"/>
        <dbReference type="ChEBI" id="CHEBI:15377"/>
        <dbReference type="ChEBI" id="CHEBI:15378"/>
        <dbReference type="ChEBI" id="CHEBI:30823"/>
        <dbReference type="ChEBI" id="CHEBI:75824"/>
        <dbReference type="ChEBI" id="CHEBI:75938"/>
    </reaction>
    <physiologicalReaction direction="left-to-right" evidence="29">
        <dbReference type="Rhea" id="RHEA:42605"/>
    </physiologicalReaction>
</comment>
<dbReference type="InterPro" id="IPR038885">
    <property type="entry name" value="PLB1"/>
</dbReference>
<comment type="catalytic activity">
    <reaction evidence="33">
        <text>1,2-dihexadecanoyl-sn-glycero-3-phosphocholine + H2O = 1-hexadecanoyl-sn-glycero-3-phosphocholine + hexadecanoate + H(+)</text>
        <dbReference type="Rhea" id="RHEA:41223"/>
        <dbReference type="ChEBI" id="CHEBI:7896"/>
        <dbReference type="ChEBI" id="CHEBI:15377"/>
        <dbReference type="ChEBI" id="CHEBI:15378"/>
        <dbReference type="ChEBI" id="CHEBI:72998"/>
        <dbReference type="ChEBI" id="CHEBI:72999"/>
    </reaction>
    <physiologicalReaction direction="left-to-right" evidence="33">
        <dbReference type="Rhea" id="RHEA:41224"/>
    </physiologicalReaction>
</comment>
<dbReference type="GO" id="GO:0050253">
    <property type="term" value="F:retinyl-palmitate esterase activity"/>
    <property type="evidence" value="ECO:0007669"/>
    <property type="project" value="TreeGrafter"/>
</dbReference>